<reference evidence="1 2" key="1">
    <citation type="submission" date="2016-10" db="EMBL/GenBank/DDBJ databases">
        <authorList>
            <person name="de Groot N.N."/>
        </authorList>
    </citation>
    <scope>NUCLEOTIDE SEQUENCE [LARGE SCALE GENOMIC DNA]</scope>
    <source>
        <strain evidence="1 2">AA1</strain>
    </source>
</reference>
<keyword evidence="2" id="KW-1185">Reference proteome</keyword>
<name>A0A1G5E5I2_9BACT</name>
<proteinExistence type="predicted"/>
<dbReference type="AlphaFoldDB" id="A0A1G5E5I2"/>
<evidence type="ECO:0000313" key="2">
    <source>
        <dbReference type="Proteomes" id="UP000198870"/>
    </source>
</evidence>
<dbReference type="EMBL" id="FMUX01000005">
    <property type="protein sequence ID" value="SCY22175.1"/>
    <property type="molecule type" value="Genomic_DNA"/>
</dbReference>
<evidence type="ECO:0000313" key="1">
    <source>
        <dbReference type="EMBL" id="SCY22175.1"/>
    </source>
</evidence>
<sequence length="39" mass="4541">MSRAYLEKRRASQQNIGSRMKETCEITVLFVIPRQACLL</sequence>
<protein>
    <submittedName>
        <fullName evidence="1">Uncharacterized protein</fullName>
    </submittedName>
</protein>
<dbReference type="Proteomes" id="UP000198870">
    <property type="component" value="Unassembled WGS sequence"/>
</dbReference>
<accession>A0A1G5E5I2</accession>
<organism evidence="1 2">
    <name type="scientific">Desulfoluna spongiiphila</name>
    <dbReference type="NCBI Taxonomy" id="419481"/>
    <lineage>
        <taxon>Bacteria</taxon>
        <taxon>Pseudomonadati</taxon>
        <taxon>Thermodesulfobacteriota</taxon>
        <taxon>Desulfobacteria</taxon>
        <taxon>Desulfobacterales</taxon>
        <taxon>Desulfolunaceae</taxon>
        <taxon>Desulfoluna</taxon>
    </lineage>
</organism>
<gene>
    <name evidence="1" type="ORF">SAMN05216233_105180</name>
</gene>